<dbReference type="RefSeq" id="WP_348826491.1">
    <property type="nucleotide sequence ID" value="NZ_CP098827.1"/>
</dbReference>
<protein>
    <recommendedName>
        <fullName evidence="2">Helix-turn-helix domain-containing protein</fullName>
    </recommendedName>
</protein>
<name>A0AAU7KCA3_9GAMM</name>
<gene>
    <name evidence="1" type="ORF">NFG58_11085</name>
</gene>
<evidence type="ECO:0000313" key="1">
    <source>
        <dbReference type="EMBL" id="XBO69181.1"/>
    </source>
</evidence>
<dbReference type="EMBL" id="CP098827">
    <property type="protein sequence ID" value="XBO69181.1"/>
    <property type="molecule type" value="Genomic_DNA"/>
</dbReference>
<organism evidence="1">
    <name type="scientific">Halomonas sp. RT37</name>
    <dbReference type="NCBI Taxonomy" id="2950872"/>
    <lineage>
        <taxon>Bacteria</taxon>
        <taxon>Pseudomonadati</taxon>
        <taxon>Pseudomonadota</taxon>
        <taxon>Gammaproteobacteria</taxon>
        <taxon>Oceanospirillales</taxon>
        <taxon>Halomonadaceae</taxon>
        <taxon>Halomonas</taxon>
    </lineage>
</organism>
<reference evidence="1" key="1">
    <citation type="submission" date="2022-06" db="EMBL/GenBank/DDBJ databases">
        <title>A novel DMS-producing enzyme.</title>
        <authorList>
            <person name="Zhang Y."/>
        </authorList>
    </citation>
    <scope>NUCLEOTIDE SEQUENCE</scope>
    <source>
        <strain evidence="1">RT37</strain>
    </source>
</reference>
<sequence>MEQHQWKTTEKQYVKRRLDEGATYKDIATELGLGRDQVHGLAKRSGFTDPRRRGAWRRRDWTDIDRTVRDCIEVQCMSIRQVVSYLRLQGISTCYSSINNRVKLMPASVQFQASVNAARRQASNAYRMRLRIKRAA</sequence>
<accession>A0AAU7KCA3</accession>
<dbReference type="AlphaFoldDB" id="A0AAU7KCA3"/>
<evidence type="ECO:0008006" key="2">
    <source>
        <dbReference type="Google" id="ProtNLM"/>
    </source>
</evidence>
<proteinExistence type="predicted"/>